<keyword evidence="3" id="KW-0503">Monooxygenase</keyword>
<comment type="caution">
    <text evidence="3">The sequence shown here is derived from an EMBL/GenBank/DDBJ whole genome shotgun (WGS) entry which is preliminary data.</text>
</comment>
<dbReference type="Pfam" id="PF03992">
    <property type="entry name" value="ABM"/>
    <property type="match status" value="1"/>
</dbReference>
<keyword evidence="1" id="KW-1133">Transmembrane helix</keyword>
<feature type="transmembrane region" description="Helical" evidence="1">
    <location>
        <begin position="159"/>
        <end position="177"/>
    </location>
</feature>
<dbReference type="EMBL" id="BAAASG010000008">
    <property type="protein sequence ID" value="GAA2493444.1"/>
    <property type="molecule type" value="Genomic_DNA"/>
</dbReference>
<organism evidence="3 4">
    <name type="scientific">Streptomyces longisporus</name>
    <dbReference type="NCBI Taxonomy" id="1948"/>
    <lineage>
        <taxon>Bacteria</taxon>
        <taxon>Bacillati</taxon>
        <taxon>Actinomycetota</taxon>
        <taxon>Actinomycetes</taxon>
        <taxon>Kitasatosporales</taxon>
        <taxon>Streptomycetaceae</taxon>
        <taxon>Streptomyces</taxon>
    </lineage>
</organism>
<dbReference type="InterPro" id="IPR011008">
    <property type="entry name" value="Dimeric_a/b-barrel"/>
</dbReference>
<keyword evidence="1" id="KW-0812">Transmembrane</keyword>
<keyword evidence="1" id="KW-0472">Membrane</keyword>
<gene>
    <name evidence="3" type="ORF">GCM10010276_36810</name>
</gene>
<feature type="transmembrane region" description="Helical" evidence="1">
    <location>
        <begin position="129"/>
        <end position="147"/>
    </location>
</feature>
<evidence type="ECO:0000313" key="3">
    <source>
        <dbReference type="EMBL" id="GAA2493444.1"/>
    </source>
</evidence>
<protein>
    <submittedName>
        <fullName evidence="3">Antibiotic biosynthesis monooxygenase</fullName>
    </submittedName>
</protein>
<dbReference type="InterPro" id="IPR038762">
    <property type="entry name" value="ABM_predict"/>
</dbReference>
<name>A0ABP5Z726_STRLO</name>
<feature type="domain" description="ABM" evidence="2">
    <location>
        <begin position="17"/>
        <end position="92"/>
    </location>
</feature>
<dbReference type="Proteomes" id="UP001501777">
    <property type="component" value="Unassembled WGS sequence"/>
</dbReference>
<proteinExistence type="predicted"/>
<evidence type="ECO:0000313" key="4">
    <source>
        <dbReference type="Proteomes" id="UP001501777"/>
    </source>
</evidence>
<dbReference type="InterPro" id="IPR007138">
    <property type="entry name" value="ABM_dom"/>
</dbReference>
<keyword evidence="4" id="KW-1185">Reference proteome</keyword>
<dbReference type="GO" id="GO:0004497">
    <property type="term" value="F:monooxygenase activity"/>
    <property type="evidence" value="ECO:0007669"/>
    <property type="project" value="UniProtKB-KW"/>
</dbReference>
<reference evidence="4" key="1">
    <citation type="journal article" date="2019" name="Int. J. Syst. Evol. Microbiol.">
        <title>The Global Catalogue of Microorganisms (GCM) 10K type strain sequencing project: providing services to taxonomists for standard genome sequencing and annotation.</title>
        <authorList>
            <consortium name="The Broad Institute Genomics Platform"/>
            <consortium name="The Broad Institute Genome Sequencing Center for Infectious Disease"/>
            <person name="Wu L."/>
            <person name="Ma J."/>
        </authorList>
    </citation>
    <scope>NUCLEOTIDE SEQUENCE [LARGE SCALE GENOMIC DNA]</scope>
    <source>
        <strain evidence="4">JCM 4395</strain>
    </source>
</reference>
<dbReference type="PANTHER" id="PTHR40057">
    <property type="entry name" value="SLR1162 PROTEIN"/>
    <property type="match status" value="1"/>
</dbReference>
<evidence type="ECO:0000256" key="1">
    <source>
        <dbReference type="SAM" id="Phobius"/>
    </source>
</evidence>
<dbReference type="Gene3D" id="3.30.70.100">
    <property type="match status" value="1"/>
</dbReference>
<accession>A0ABP5Z726</accession>
<evidence type="ECO:0000259" key="2">
    <source>
        <dbReference type="Pfam" id="PF03992"/>
    </source>
</evidence>
<keyword evidence="3" id="KW-0560">Oxidoreductase</keyword>
<dbReference type="PANTHER" id="PTHR40057:SF1">
    <property type="entry name" value="SLR1162 PROTEIN"/>
    <property type="match status" value="1"/>
</dbReference>
<dbReference type="SUPFAM" id="SSF54909">
    <property type="entry name" value="Dimeric alpha+beta barrel"/>
    <property type="match status" value="1"/>
</dbReference>
<sequence>MAHVVSMSTTQLRRRDPVTTVLTWQVRPGREAEFEEWTRGITRCASRFPGNEGVSWLRPEDGPRYHAVLRWSDPQRLARWLESTERAEWHARIEGIATEVDDERQSTTGMETWFSLPGTTAQSPPRWKMVLTTFLGAYPFTLLIQWLVTPRTTAWPLPLRAAVFPCVLLPVLTYLVMPMLSRLFRLWLYPPPDD</sequence>